<name>A0A1Z3MKY3_ALCFA</name>
<accession>A0A1Z3MKY3</accession>
<proteinExistence type="predicted"/>
<evidence type="ECO:0000313" key="1">
    <source>
        <dbReference type="EMBL" id="ASD48459.1"/>
    </source>
</evidence>
<protein>
    <submittedName>
        <fullName evidence="1">Uncharacterized protein</fullName>
    </submittedName>
</protein>
<dbReference type="EMBL" id="KY623659">
    <property type="protein sequence ID" value="ASD48459.1"/>
    <property type="molecule type" value="Genomic_DNA"/>
</dbReference>
<reference evidence="1" key="1">
    <citation type="submission" date="2017-02" db="EMBL/GenBank/DDBJ databases">
        <title>Emergence of VIM metallo-beta-lactamase producing Alcaligenes faecalis in GAZA, Palestine.</title>
        <authorList>
            <person name="Al Laham N."/>
            <person name="Chavda K."/>
            <person name="Cienfuegos V."/>
            <person name="Kreiswirth B."/>
            <person name="Chen L."/>
        </authorList>
    </citation>
    <scope>NUCLEOTIDE SEQUENCE</scope>
    <source>
        <strain evidence="1">GZAF1</strain>
        <plasmid evidence="1">pGZAF1_VIM</plasmid>
    </source>
</reference>
<sequence>MSTRLSIEDRRKAAAMFCQLEAGAISATRMLVITTARTLLEKLGHKFLTKAQLNEALAHVENNRLTALFHMLRDNASIAVKAGISKAYWSFIDAAGFLFDATGTSWPYMTEGGRRSSLNHAQECAQEALAELS</sequence>
<keyword evidence="1" id="KW-0614">Plasmid</keyword>
<dbReference type="RefSeq" id="WP_086069977.1">
    <property type="nucleotide sequence ID" value="NZ_CP039545.1"/>
</dbReference>
<dbReference type="AlphaFoldDB" id="A0A1Z3MKY3"/>
<geneLocation type="plasmid" evidence="1">
    <name>pGZAF1_VIM</name>
</geneLocation>
<organism evidence="1">
    <name type="scientific">Alcaligenes faecalis</name>
    <dbReference type="NCBI Taxonomy" id="511"/>
    <lineage>
        <taxon>Bacteria</taxon>
        <taxon>Pseudomonadati</taxon>
        <taxon>Pseudomonadota</taxon>
        <taxon>Betaproteobacteria</taxon>
        <taxon>Burkholderiales</taxon>
        <taxon>Alcaligenaceae</taxon>
        <taxon>Alcaligenes</taxon>
    </lineage>
</organism>